<dbReference type="EMBL" id="CP104006">
    <property type="protein sequence ID" value="UWM44648.1"/>
    <property type="molecule type" value="Genomic_DNA"/>
</dbReference>
<reference evidence="2" key="1">
    <citation type="submission" date="2022-08" db="EMBL/GenBank/DDBJ databases">
        <authorList>
            <person name="Bogun A."/>
            <person name="Kislichkina A."/>
            <person name="Solomentsev V."/>
            <person name="Skryabin Y."/>
            <person name="Sizova A."/>
            <person name="Platonov M."/>
            <person name="Dentovskaya S."/>
        </authorList>
    </citation>
    <scope>NUCLEOTIDE SEQUENCE</scope>
    <source>
        <strain evidence="2">SCPM-O-B-7604</strain>
    </source>
</reference>
<organism evidence="2 3">
    <name type="scientific">Yersinia alsatica</name>
    <dbReference type="NCBI Taxonomy" id="2890317"/>
    <lineage>
        <taxon>Bacteria</taxon>
        <taxon>Pseudomonadati</taxon>
        <taxon>Pseudomonadota</taxon>
        <taxon>Gammaproteobacteria</taxon>
        <taxon>Enterobacterales</taxon>
        <taxon>Yersiniaceae</taxon>
        <taxon>Yersinia</taxon>
    </lineage>
</organism>
<name>A0ABY5UMG9_9GAMM</name>
<keyword evidence="1" id="KW-0732">Signal</keyword>
<evidence type="ECO:0000256" key="1">
    <source>
        <dbReference type="SAM" id="SignalP"/>
    </source>
</evidence>
<keyword evidence="3" id="KW-1185">Reference proteome</keyword>
<dbReference type="GeneID" id="75142060"/>
<accession>A0ABY5UMG9</accession>
<gene>
    <name evidence="2" type="ORF">N0H69_18635</name>
</gene>
<feature type="signal peptide" evidence="1">
    <location>
        <begin position="1"/>
        <end position="18"/>
    </location>
</feature>
<dbReference type="Proteomes" id="UP001057860">
    <property type="component" value="Chromosome"/>
</dbReference>
<evidence type="ECO:0000313" key="2">
    <source>
        <dbReference type="EMBL" id="UWM44648.1"/>
    </source>
</evidence>
<feature type="chain" id="PRO_5045739935" description="Secreted protein" evidence="1">
    <location>
        <begin position="19"/>
        <end position="120"/>
    </location>
</feature>
<dbReference type="RefSeq" id="WP_151419973.1">
    <property type="nucleotide sequence ID" value="NZ_CP104006.1"/>
</dbReference>
<protein>
    <recommendedName>
        <fullName evidence="4">Secreted protein</fullName>
    </recommendedName>
</protein>
<sequence>MKKLILIAGLLAATTAHAGPYADIAKAKFESEMVQAIQLTDKDQSKKSDAISQLPGIQKQLRGIVRGELKEKKSCLKIKRDFVKEQKELMDKEDWPDKDFAESSLSASADYIATICLDMK</sequence>
<proteinExistence type="predicted"/>
<evidence type="ECO:0008006" key="4">
    <source>
        <dbReference type="Google" id="ProtNLM"/>
    </source>
</evidence>
<evidence type="ECO:0000313" key="3">
    <source>
        <dbReference type="Proteomes" id="UP001057860"/>
    </source>
</evidence>